<dbReference type="Proteomes" id="UP000298663">
    <property type="component" value="Unassembled WGS sequence"/>
</dbReference>
<reference evidence="2 3" key="1">
    <citation type="journal article" date="2015" name="Genome Biol.">
        <title>Comparative genomics of Steinernema reveals deeply conserved gene regulatory networks.</title>
        <authorList>
            <person name="Dillman A.R."/>
            <person name="Macchietto M."/>
            <person name="Porter C.F."/>
            <person name="Rogers A."/>
            <person name="Williams B."/>
            <person name="Antoshechkin I."/>
            <person name="Lee M.M."/>
            <person name="Goodwin Z."/>
            <person name="Lu X."/>
            <person name="Lewis E.E."/>
            <person name="Goodrich-Blair H."/>
            <person name="Stock S.P."/>
            <person name="Adams B.J."/>
            <person name="Sternberg P.W."/>
            <person name="Mortazavi A."/>
        </authorList>
    </citation>
    <scope>NUCLEOTIDE SEQUENCE [LARGE SCALE GENOMIC DNA]</scope>
    <source>
        <strain evidence="2 3">ALL</strain>
    </source>
</reference>
<evidence type="ECO:0008006" key="4">
    <source>
        <dbReference type="Google" id="ProtNLM"/>
    </source>
</evidence>
<reference evidence="2 3" key="2">
    <citation type="journal article" date="2019" name="G3 (Bethesda)">
        <title>Hybrid Assembly of the Genome of the Entomopathogenic Nematode Steinernema carpocapsae Identifies the X-Chromosome.</title>
        <authorList>
            <person name="Serra L."/>
            <person name="Macchietto M."/>
            <person name="Macias-Munoz A."/>
            <person name="McGill C.J."/>
            <person name="Rodriguez I.M."/>
            <person name="Rodriguez B."/>
            <person name="Murad R."/>
            <person name="Mortazavi A."/>
        </authorList>
    </citation>
    <scope>NUCLEOTIDE SEQUENCE [LARGE SCALE GENOMIC DNA]</scope>
    <source>
        <strain evidence="2 3">ALL</strain>
    </source>
</reference>
<feature type="region of interest" description="Disordered" evidence="1">
    <location>
        <begin position="76"/>
        <end position="95"/>
    </location>
</feature>
<dbReference type="AlphaFoldDB" id="A0A4U5NB69"/>
<comment type="caution">
    <text evidence="2">The sequence shown here is derived from an EMBL/GenBank/DDBJ whole genome shotgun (WGS) entry which is preliminary data.</text>
</comment>
<dbReference type="InterPro" id="IPR036388">
    <property type="entry name" value="WH-like_DNA-bd_sf"/>
</dbReference>
<evidence type="ECO:0000313" key="2">
    <source>
        <dbReference type="EMBL" id="TKR79874.1"/>
    </source>
</evidence>
<evidence type="ECO:0000313" key="3">
    <source>
        <dbReference type="Proteomes" id="UP000298663"/>
    </source>
</evidence>
<evidence type="ECO:0000256" key="1">
    <source>
        <dbReference type="SAM" id="MobiDB-lite"/>
    </source>
</evidence>
<dbReference type="InterPro" id="IPR036390">
    <property type="entry name" value="WH_DNA-bd_sf"/>
</dbReference>
<sequence>MFKDISVSQDTMNLFRDYLCRRVCVSLRLAGKEYEDAPGQHVPGLHPPALQSQTDAHLQGLSWTIVRVMKAPGDAPRAAYGRGDQSSESAFPSPQMIKERVESLIERDYLGRDTKDRRIIKYMS</sequence>
<protein>
    <recommendedName>
        <fullName evidence="4">Cullin protein neddylation domain-containing protein</fullName>
    </recommendedName>
</protein>
<accession>A0A4U5NB69</accession>
<organism evidence="2 3">
    <name type="scientific">Steinernema carpocapsae</name>
    <name type="common">Entomopathogenic nematode</name>
    <dbReference type="NCBI Taxonomy" id="34508"/>
    <lineage>
        <taxon>Eukaryota</taxon>
        <taxon>Metazoa</taxon>
        <taxon>Ecdysozoa</taxon>
        <taxon>Nematoda</taxon>
        <taxon>Chromadorea</taxon>
        <taxon>Rhabditida</taxon>
        <taxon>Tylenchina</taxon>
        <taxon>Panagrolaimomorpha</taxon>
        <taxon>Strongyloidoidea</taxon>
        <taxon>Steinernematidae</taxon>
        <taxon>Steinernema</taxon>
    </lineage>
</organism>
<dbReference type="SUPFAM" id="SSF46785">
    <property type="entry name" value="Winged helix' DNA-binding domain"/>
    <property type="match status" value="1"/>
</dbReference>
<name>A0A4U5NB69_STECR</name>
<keyword evidence="3" id="KW-1185">Reference proteome</keyword>
<dbReference type="Gene3D" id="1.10.10.10">
    <property type="entry name" value="Winged helix-like DNA-binding domain superfamily/Winged helix DNA-binding domain"/>
    <property type="match status" value="1"/>
</dbReference>
<dbReference type="EMBL" id="AZBU02000004">
    <property type="protein sequence ID" value="TKR79874.1"/>
    <property type="molecule type" value="Genomic_DNA"/>
</dbReference>
<proteinExistence type="predicted"/>
<gene>
    <name evidence="2" type="ORF">L596_014030</name>
</gene>
<dbReference type="OrthoDB" id="27073at2759"/>